<organism evidence="2 3">
    <name type="scientific">Diploscapter pachys</name>
    <dbReference type="NCBI Taxonomy" id="2018661"/>
    <lineage>
        <taxon>Eukaryota</taxon>
        <taxon>Metazoa</taxon>
        <taxon>Ecdysozoa</taxon>
        <taxon>Nematoda</taxon>
        <taxon>Chromadorea</taxon>
        <taxon>Rhabditida</taxon>
        <taxon>Rhabditina</taxon>
        <taxon>Rhabditomorpha</taxon>
        <taxon>Rhabditoidea</taxon>
        <taxon>Rhabditidae</taxon>
        <taxon>Diploscapter</taxon>
    </lineage>
</organism>
<sequence length="445" mass="47429">MMARNSPAATCRSMSASAVVSTSSETALSTDVEDVALHGRRVAGDDAFAGLQAGQDLDLFGVAAASLDGATAGMAAIGVEDEGGRTATRFQPAADRRDEGGCGATERDTHINRLAAVQPGGRRAVERQFDAEAAVLHRRQHLRHGQRHAVRGGALTDRDAAERLPGLQREVGQPATSGRADRQRVEPRSHRGKIALQPRARVVEPCPLRGGDPRLRRAARLQLRQPLFLIRCFFGIALHAGIGHEALVVQLLADAEVAARLDEVVVRLCDLSCAIEAVARDAEVFAGEAAQLAGDLRLAGQHVELQRRVGEGRERLPLRHHRAVLDQQFLDLPARQHADQRGNARRHGRPDGQVIGEGRAFDRVGVDVRGGDVGRSARRHDPPQRDRSDQGEADGNRTAAAPPGACGPIDAAVHGGARRRTGGSSCVFGRFGHHGASVAANSRKA</sequence>
<keyword evidence="3" id="KW-1185">Reference proteome</keyword>
<accession>A0A2A2JXW5</accession>
<feature type="compositionally biased region" description="Basic and acidic residues" evidence="1">
    <location>
        <begin position="359"/>
        <end position="372"/>
    </location>
</feature>
<gene>
    <name evidence="2" type="ORF">WR25_09997</name>
</gene>
<evidence type="ECO:0000313" key="3">
    <source>
        <dbReference type="Proteomes" id="UP000218231"/>
    </source>
</evidence>
<evidence type="ECO:0000256" key="1">
    <source>
        <dbReference type="SAM" id="MobiDB-lite"/>
    </source>
</evidence>
<feature type="region of interest" description="Disordered" evidence="1">
    <location>
        <begin position="336"/>
        <end position="445"/>
    </location>
</feature>
<evidence type="ECO:0000313" key="2">
    <source>
        <dbReference type="EMBL" id="PAV66606.1"/>
    </source>
</evidence>
<feature type="compositionally biased region" description="Basic and acidic residues" evidence="1">
    <location>
        <begin position="379"/>
        <end position="390"/>
    </location>
</feature>
<name>A0A2A2JXW5_9BILA</name>
<dbReference type="AlphaFoldDB" id="A0A2A2JXW5"/>
<comment type="caution">
    <text evidence="2">The sequence shown here is derived from an EMBL/GenBank/DDBJ whole genome shotgun (WGS) entry which is preliminary data.</text>
</comment>
<proteinExistence type="predicted"/>
<dbReference type="EMBL" id="LIAE01010076">
    <property type="protein sequence ID" value="PAV66606.1"/>
    <property type="molecule type" value="Genomic_DNA"/>
</dbReference>
<feature type="region of interest" description="Disordered" evidence="1">
    <location>
        <begin position="163"/>
        <end position="190"/>
    </location>
</feature>
<dbReference type="Proteomes" id="UP000218231">
    <property type="component" value="Unassembled WGS sequence"/>
</dbReference>
<feature type="compositionally biased region" description="Low complexity" evidence="1">
    <location>
        <begin position="13"/>
        <end position="25"/>
    </location>
</feature>
<feature type="region of interest" description="Disordered" evidence="1">
    <location>
        <begin position="1"/>
        <end position="25"/>
    </location>
</feature>
<feature type="compositionally biased region" description="Basic and acidic residues" evidence="1">
    <location>
        <begin position="179"/>
        <end position="189"/>
    </location>
</feature>
<reference evidence="2 3" key="1">
    <citation type="journal article" date="2017" name="Curr. Biol.">
        <title>Genome architecture and evolution of a unichromosomal asexual nematode.</title>
        <authorList>
            <person name="Fradin H."/>
            <person name="Zegar C."/>
            <person name="Gutwein M."/>
            <person name="Lucas J."/>
            <person name="Kovtun M."/>
            <person name="Corcoran D."/>
            <person name="Baugh L.R."/>
            <person name="Kiontke K."/>
            <person name="Gunsalus K."/>
            <person name="Fitch D.H."/>
            <person name="Piano F."/>
        </authorList>
    </citation>
    <scope>NUCLEOTIDE SEQUENCE [LARGE SCALE GENOMIC DNA]</scope>
    <source>
        <strain evidence="2">PF1309</strain>
    </source>
</reference>
<protein>
    <submittedName>
        <fullName evidence="2">Uncharacterized protein</fullName>
    </submittedName>
</protein>